<gene>
    <name evidence="2" type="ORF">ENI09_00380</name>
</gene>
<organism evidence="2">
    <name type="scientific">candidate division WWE3 bacterium</name>
    <dbReference type="NCBI Taxonomy" id="2053526"/>
    <lineage>
        <taxon>Bacteria</taxon>
        <taxon>Katanobacteria</taxon>
    </lineage>
</organism>
<reference evidence="2" key="1">
    <citation type="journal article" date="2020" name="mSystems">
        <title>Genome- and Community-Level Interaction Insights into Carbon Utilization and Element Cycling Functions of Hydrothermarchaeota in Hydrothermal Sediment.</title>
        <authorList>
            <person name="Zhou Z."/>
            <person name="Liu Y."/>
            <person name="Xu W."/>
            <person name="Pan J."/>
            <person name="Luo Z.H."/>
            <person name="Li M."/>
        </authorList>
    </citation>
    <scope>NUCLEOTIDE SEQUENCE [LARGE SCALE GENOMIC DNA]</scope>
    <source>
        <strain evidence="2">HyVt-365</strain>
    </source>
</reference>
<evidence type="ECO:0000313" key="2">
    <source>
        <dbReference type="EMBL" id="HEB13855.1"/>
    </source>
</evidence>
<sequence>MKKIGKDKIQLLRQALSAASSSLKLASQLLGEIEKTGSSEMPGLVGKYDGRFMVTAAGKKYPVPDNYSAKTGLIYGDRLKMTEGPTGRQFKLVEKLSRVEVETQLAVKDGQFEALGKDGSYRLLQSAVKYWGGEEGDKTKVLLPEGEKNVPFACLLEIEGKRPGAQREEPKIKEEKEAGSKEVKVEEPKEEKETPAKKPAVKKETKAEVKPKKTVVAKKIIPEKTTAKRTVTKKSTETVAKKKEKPAGKKSELVDEEELR</sequence>
<dbReference type="AlphaFoldDB" id="A0A7C1SQ86"/>
<accession>A0A7C1SQ86</accession>
<feature type="region of interest" description="Disordered" evidence="1">
    <location>
        <begin position="163"/>
        <end position="260"/>
    </location>
</feature>
<feature type="compositionally biased region" description="Basic and acidic residues" evidence="1">
    <location>
        <begin position="163"/>
        <end position="211"/>
    </location>
</feature>
<feature type="compositionally biased region" description="Basic and acidic residues" evidence="1">
    <location>
        <begin position="234"/>
        <end position="253"/>
    </location>
</feature>
<evidence type="ECO:0008006" key="3">
    <source>
        <dbReference type="Google" id="ProtNLM"/>
    </source>
</evidence>
<name>A0A7C1SQ86_UNCKA</name>
<dbReference type="Proteomes" id="UP000885744">
    <property type="component" value="Unassembled WGS sequence"/>
</dbReference>
<protein>
    <recommendedName>
        <fullName evidence="3">50S ribosomal protein L7/L12</fullName>
    </recommendedName>
</protein>
<evidence type="ECO:0000256" key="1">
    <source>
        <dbReference type="SAM" id="MobiDB-lite"/>
    </source>
</evidence>
<proteinExistence type="predicted"/>
<comment type="caution">
    <text evidence="2">The sequence shown here is derived from an EMBL/GenBank/DDBJ whole genome shotgun (WGS) entry which is preliminary data.</text>
</comment>
<dbReference type="EMBL" id="DRHH01000013">
    <property type="protein sequence ID" value="HEB13855.1"/>
    <property type="molecule type" value="Genomic_DNA"/>
</dbReference>